<feature type="transmembrane region" description="Helical" evidence="1">
    <location>
        <begin position="43"/>
        <end position="64"/>
    </location>
</feature>
<keyword evidence="4" id="KW-1185">Reference proteome</keyword>
<evidence type="ECO:0000313" key="3">
    <source>
        <dbReference type="EMBL" id="AKQ33493.1"/>
    </source>
</evidence>
<protein>
    <submittedName>
        <fullName evidence="3">Uncharacterized protein</fullName>
    </submittedName>
</protein>
<dbReference type="EMBL" id="CP011126">
    <property type="protein sequence ID" value="AKQ33493.1"/>
    <property type="molecule type" value="Genomic_DNA"/>
</dbReference>
<keyword evidence="1" id="KW-0812">Transmembrane</keyword>
<dbReference type="EMBL" id="CP011126">
    <property type="protein sequence ID" value="AKQ33406.1"/>
    <property type="molecule type" value="Genomic_DNA"/>
</dbReference>
<feature type="transmembrane region" description="Helical" evidence="1">
    <location>
        <begin position="12"/>
        <end position="31"/>
    </location>
</feature>
<accession>A0ABM5UUF3</accession>
<evidence type="ECO:0000256" key="1">
    <source>
        <dbReference type="SAM" id="Phobius"/>
    </source>
</evidence>
<sequence>MKNSNVLSKGIVFFIALLLIIVIIGENSHYFLHRPVILTLYNYALTSILFSYVVLVLLFSWGLYNRRFTLILFLH</sequence>
<dbReference type="Proteomes" id="UP000063965">
    <property type="component" value="Chromosome"/>
</dbReference>
<name>A0ABM5UUF3_9COXI</name>
<reference evidence="3 4" key="1">
    <citation type="journal article" date="2015" name="Genome Biol. Evol.">
        <title>Distinctive Genome Reduction Rates Revealed by Genomic Analyses of Two Coxiella-Like Endosymbionts in Ticks.</title>
        <authorList>
            <person name="Gottlieb Y."/>
            <person name="Lalzar I."/>
            <person name="Klasson L."/>
        </authorList>
    </citation>
    <scope>NUCLEOTIDE SEQUENCE [LARGE SCALE GENOMIC DNA]</scope>
    <source>
        <strain evidence="3 4">CRt</strain>
    </source>
</reference>
<evidence type="ECO:0000313" key="2">
    <source>
        <dbReference type="EMBL" id="AKQ33406.1"/>
    </source>
</evidence>
<organism evidence="3 4">
    <name type="scientific">Candidatus Coxiella mudrowiae</name>
    <dbReference type="NCBI Taxonomy" id="2054173"/>
    <lineage>
        <taxon>Bacteria</taxon>
        <taxon>Pseudomonadati</taxon>
        <taxon>Pseudomonadota</taxon>
        <taxon>Gammaproteobacteria</taxon>
        <taxon>Legionellales</taxon>
        <taxon>Coxiellaceae</taxon>
        <taxon>Coxiella</taxon>
    </lineage>
</organism>
<keyword evidence="1" id="KW-1133">Transmembrane helix</keyword>
<proteinExistence type="predicted"/>
<keyword evidence="1" id="KW-0472">Membrane</keyword>
<evidence type="ECO:0000313" key="4">
    <source>
        <dbReference type="Proteomes" id="UP000063965"/>
    </source>
</evidence>
<gene>
    <name evidence="2" type="ORF">CleRT_04660</name>
    <name evidence="3" type="ORF">CleRT_06100</name>
</gene>